<sequence>MKRRVRINYTSEQKAIIWDRYKEGDFLNDIARMFDRYNFLVMPTH</sequence>
<comment type="caution">
    <text evidence="1">The sequence shown here is derived from an EMBL/GenBank/DDBJ whole genome shotgun (WGS) entry which is preliminary data.</text>
</comment>
<dbReference type="PATRIC" id="fig|1354255.3.peg.2617"/>
<dbReference type="Proteomes" id="UP000078286">
    <property type="component" value="Unassembled WGS sequence"/>
</dbReference>
<dbReference type="EMBL" id="LXEO01000037">
    <property type="protein sequence ID" value="OAT16720.1"/>
    <property type="molecule type" value="Genomic_DNA"/>
</dbReference>
<keyword evidence="2" id="KW-1185">Reference proteome</keyword>
<protein>
    <submittedName>
        <fullName evidence="1">IS30 family transposase</fullName>
    </submittedName>
</protein>
<accession>A0A1B7HM98</accession>
<gene>
    <name evidence="1" type="ORF">M979_2539</name>
</gene>
<dbReference type="AlphaFoldDB" id="A0A1B7HM98"/>
<evidence type="ECO:0000313" key="2">
    <source>
        <dbReference type="Proteomes" id="UP000078286"/>
    </source>
</evidence>
<name>A0A1B7HM98_9ENTR</name>
<reference evidence="1 2" key="1">
    <citation type="submission" date="2016-04" db="EMBL/GenBank/DDBJ databases">
        <title>ATOL: Assembling a taxonomically balanced genome-scale reconstruction of the evolutionary history of the Enterobacteriaceae.</title>
        <authorList>
            <person name="Plunkett G.III."/>
            <person name="Neeno-Eckwall E.C."/>
            <person name="Glasner J.D."/>
            <person name="Perna N.T."/>
        </authorList>
    </citation>
    <scope>NUCLEOTIDE SEQUENCE [LARGE SCALE GENOMIC DNA]</scope>
    <source>
        <strain evidence="1 2">ATCC 51607</strain>
    </source>
</reference>
<organism evidence="1 2">
    <name type="scientific">Buttiauxella noackiae ATCC 51607</name>
    <dbReference type="NCBI Taxonomy" id="1354255"/>
    <lineage>
        <taxon>Bacteria</taxon>
        <taxon>Pseudomonadati</taxon>
        <taxon>Pseudomonadota</taxon>
        <taxon>Gammaproteobacteria</taxon>
        <taxon>Enterobacterales</taxon>
        <taxon>Enterobacteriaceae</taxon>
        <taxon>Buttiauxella</taxon>
    </lineage>
</organism>
<evidence type="ECO:0000313" key="1">
    <source>
        <dbReference type="EMBL" id="OAT16720.1"/>
    </source>
</evidence>
<proteinExistence type="predicted"/>